<dbReference type="Gramene" id="rna42999">
    <property type="protein sequence ID" value="RHN48297.1"/>
    <property type="gene ID" value="gene42999"/>
</dbReference>
<proteinExistence type="predicted"/>
<evidence type="ECO:0000313" key="1">
    <source>
        <dbReference type="EMBL" id="RHN48297.1"/>
    </source>
</evidence>
<organism evidence="1 2">
    <name type="scientific">Medicago truncatula</name>
    <name type="common">Barrel medic</name>
    <name type="synonym">Medicago tribuloides</name>
    <dbReference type="NCBI Taxonomy" id="3880"/>
    <lineage>
        <taxon>Eukaryota</taxon>
        <taxon>Viridiplantae</taxon>
        <taxon>Streptophyta</taxon>
        <taxon>Embryophyta</taxon>
        <taxon>Tracheophyta</taxon>
        <taxon>Spermatophyta</taxon>
        <taxon>Magnoliopsida</taxon>
        <taxon>eudicotyledons</taxon>
        <taxon>Gunneridae</taxon>
        <taxon>Pentapetalae</taxon>
        <taxon>rosids</taxon>
        <taxon>fabids</taxon>
        <taxon>Fabales</taxon>
        <taxon>Fabaceae</taxon>
        <taxon>Papilionoideae</taxon>
        <taxon>50 kb inversion clade</taxon>
        <taxon>NPAAA clade</taxon>
        <taxon>Hologalegina</taxon>
        <taxon>IRL clade</taxon>
        <taxon>Trifolieae</taxon>
        <taxon>Medicago</taxon>
    </lineage>
</organism>
<comment type="caution">
    <text evidence="1">The sequence shown here is derived from an EMBL/GenBank/DDBJ whole genome shotgun (WGS) entry which is preliminary data.</text>
</comment>
<accession>A0A396HBI1</accession>
<sequence length="42" mass="4758">MKRALAGPTSISPVFIDSQSQEKCGLSRTWRSQKQCHPGYMF</sequence>
<reference evidence="2" key="1">
    <citation type="journal article" date="2018" name="Nat. Plants">
        <title>Whole-genome landscape of Medicago truncatula symbiotic genes.</title>
        <authorList>
            <person name="Pecrix Y."/>
            <person name="Staton S.E."/>
            <person name="Sallet E."/>
            <person name="Lelandais-Briere C."/>
            <person name="Moreau S."/>
            <person name="Carrere S."/>
            <person name="Blein T."/>
            <person name="Jardinaud M.F."/>
            <person name="Latrasse D."/>
            <person name="Zouine M."/>
            <person name="Zahm M."/>
            <person name="Kreplak J."/>
            <person name="Mayjonade B."/>
            <person name="Satge C."/>
            <person name="Perez M."/>
            <person name="Cauet S."/>
            <person name="Marande W."/>
            <person name="Chantry-Darmon C."/>
            <person name="Lopez-Roques C."/>
            <person name="Bouchez O."/>
            <person name="Berard A."/>
            <person name="Debelle F."/>
            <person name="Munos S."/>
            <person name="Bendahmane A."/>
            <person name="Berges H."/>
            <person name="Niebel A."/>
            <person name="Buitink J."/>
            <person name="Frugier F."/>
            <person name="Benhamed M."/>
            <person name="Crespi M."/>
            <person name="Gouzy J."/>
            <person name="Gamas P."/>
        </authorList>
    </citation>
    <scope>NUCLEOTIDE SEQUENCE [LARGE SCALE GENOMIC DNA]</scope>
    <source>
        <strain evidence="2">cv. Jemalong A17</strain>
    </source>
</reference>
<dbReference type="EMBL" id="PSQE01000007">
    <property type="protein sequence ID" value="RHN48297.1"/>
    <property type="molecule type" value="Genomic_DNA"/>
</dbReference>
<dbReference type="AlphaFoldDB" id="A0A396HBI1"/>
<protein>
    <submittedName>
        <fullName evidence="1">Uncharacterized protein</fullName>
    </submittedName>
</protein>
<dbReference type="Proteomes" id="UP000265566">
    <property type="component" value="Chromosome 7"/>
</dbReference>
<gene>
    <name evidence="1" type="ORF">MtrunA17_Chr7g0262271</name>
</gene>
<name>A0A396HBI1_MEDTR</name>
<evidence type="ECO:0000313" key="2">
    <source>
        <dbReference type="Proteomes" id="UP000265566"/>
    </source>
</evidence>